<dbReference type="eggNOG" id="ENOG5032Q5S">
    <property type="taxonomic scope" value="Bacteria"/>
</dbReference>
<evidence type="ECO:0000313" key="2">
    <source>
        <dbReference type="Proteomes" id="UP000003824"/>
    </source>
</evidence>
<name>D6A4L1_STRV1</name>
<sequence>MSAQLYGPIALDLRDGPVAATYGRCEDGRPFARLVFGEGSQQIAISVTNSPADTLTQLQEAIAQIAAWKQRQEQIKTLPEVA</sequence>
<accession>D6A4L1</accession>
<proteinExistence type="predicted"/>
<protein>
    <submittedName>
        <fullName evidence="1">Predicted protein</fullName>
    </submittedName>
</protein>
<evidence type="ECO:0000313" key="1">
    <source>
        <dbReference type="EMBL" id="EFE65851.2"/>
    </source>
</evidence>
<dbReference type="EMBL" id="DS999641">
    <property type="protein sequence ID" value="EFE65851.2"/>
    <property type="molecule type" value="Genomic_DNA"/>
</dbReference>
<gene>
    <name evidence="1" type="ORF">SSFG_01105</name>
</gene>
<dbReference type="RefSeq" id="WP_004980691.1">
    <property type="nucleotide sequence ID" value="NZ_DS999641.1"/>
</dbReference>
<dbReference type="Proteomes" id="UP000003824">
    <property type="component" value="Unassembled WGS sequence"/>
</dbReference>
<organism evidence="1 2">
    <name type="scientific">Streptomyces viridosporus (strain ATCC 14672 / DSM 40746 / JCM 4963 / KCTC 9882 / NRRL B-12104 / FH 1290)</name>
    <name type="common">Streptomyces ghanaensis</name>
    <dbReference type="NCBI Taxonomy" id="566461"/>
    <lineage>
        <taxon>Bacteria</taxon>
        <taxon>Bacillati</taxon>
        <taxon>Actinomycetota</taxon>
        <taxon>Actinomycetes</taxon>
        <taxon>Kitasatosporales</taxon>
        <taxon>Streptomycetaceae</taxon>
        <taxon>Streptomyces</taxon>
    </lineage>
</organism>
<dbReference type="AlphaFoldDB" id="D6A4L1"/>
<reference evidence="2" key="1">
    <citation type="submission" date="2008-12" db="EMBL/GenBank/DDBJ databases">
        <title>Annotation of Streptomyces ghanaensis ATCC 14672.</title>
        <authorList>
            <consortium name="The Broad Institute Genome Sequencing Platform"/>
            <consortium name="Broad Institute Microbial Sequencing Center"/>
            <person name="Fischbach M."/>
            <person name="Ward D."/>
            <person name="Young S."/>
            <person name="Kodira C.D."/>
            <person name="Zeng Q."/>
            <person name="Koehrsen M."/>
            <person name="Godfrey P."/>
            <person name="Alvarado L."/>
            <person name="Berlin A.M."/>
            <person name="Borenstein D."/>
            <person name="Chen Z."/>
            <person name="Engels R."/>
            <person name="Freedman E."/>
            <person name="Gellesch M."/>
            <person name="Goldberg J."/>
            <person name="Griggs A."/>
            <person name="Gujja S."/>
            <person name="Heiman D.I."/>
            <person name="Hepburn T.A."/>
            <person name="Howarth C."/>
            <person name="Jen D."/>
            <person name="Larson L."/>
            <person name="Lewis B."/>
            <person name="Mehta T."/>
            <person name="Park D."/>
            <person name="Pearson M."/>
            <person name="Roberts A."/>
            <person name="Saif S."/>
            <person name="Shea T.D."/>
            <person name="Shenoy N."/>
            <person name="Sisk P."/>
            <person name="Stolte C."/>
            <person name="Sykes S.N."/>
            <person name="Walk T."/>
            <person name="White J."/>
            <person name="Yandava C."/>
            <person name="Straight P."/>
            <person name="Clardy J."/>
            <person name="Hung D."/>
            <person name="Kolter R."/>
            <person name="Mekalanos J."/>
            <person name="Walker S."/>
            <person name="Walsh C.T."/>
            <person name="Wieland B.L.C."/>
            <person name="Ilzarbe M."/>
            <person name="Galagan J."/>
            <person name="Nusbaum C."/>
            <person name="Birren B."/>
        </authorList>
    </citation>
    <scope>NUCLEOTIDE SEQUENCE [LARGE SCALE GENOMIC DNA]</scope>
    <source>
        <strain evidence="2">ATCC 14672 / DSM 40746 / JCM 4963 / KCTC 9882 / NRRL B-12104 / FH 1290</strain>
    </source>
</reference>